<keyword evidence="3" id="KW-1185">Reference proteome</keyword>
<comment type="caution">
    <text evidence="2">The sequence shown here is derived from an EMBL/GenBank/DDBJ whole genome shotgun (WGS) entry which is preliminary data.</text>
</comment>
<dbReference type="AlphaFoldDB" id="A0ABD5S598"/>
<dbReference type="PANTHER" id="PTHR37326:SF1">
    <property type="entry name" value="BLL3975 PROTEIN"/>
    <property type="match status" value="1"/>
</dbReference>
<dbReference type="EMBL" id="JBHSWU010000953">
    <property type="protein sequence ID" value="MFC6726202.1"/>
    <property type="molecule type" value="Genomic_DNA"/>
</dbReference>
<dbReference type="PANTHER" id="PTHR37326">
    <property type="entry name" value="BLL3975 PROTEIN"/>
    <property type="match status" value="1"/>
</dbReference>
<feature type="region of interest" description="Disordered" evidence="1">
    <location>
        <begin position="145"/>
        <end position="171"/>
    </location>
</feature>
<name>A0ABD5S598_9EURY</name>
<sequence length="171" mass="18511">ERGFDGKLRVAATQADVPAITPELAHSKQLVEDAVEVGVRGVFNVLRHLDMLEGAPDPHERQLLGRNHLGRVAASDSGLYRPSANAELGEAVESGDFLGRVYDPTSYEELQEVEARRDGVVYSVAREATVTAGQTLVGVAMPYHGGDWEDEHSERDAWGGTAADETENAEE</sequence>
<evidence type="ECO:0000256" key="1">
    <source>
        <dbReference type="SAM" id="MobiDB-lite"/>
    </source>
</evidence>
<dbReference type="InterPro" id="IPR053138">
    <property type="entry name" value="N-alpha-Ac-DABA_deacetylase"/>
</dbReference>
<dbReference type="Proteomes" id="UP001596328">
    <property type="component" value="Unassembled WGS sequence"/>
</dbReference>
<dbReference type="SUPFAM" id="SSF53187">
    <property type="entry name" value="Zn-dependent exopeptidases"/>
    <property type="match status" value="1"/>
</dbReference>
<dbReference type="Gene3D" id="3.40.630.10">
    <property type="entry name" value="Zn peptidases"/>
    <property type="match status" value="1"/>
</dbReference>
<gene>
    <name evidence="2" type="ORF">ACFQE1_17900</name>
</gene>
<feature type="non-terminal residue" evidence="2">
    <location>
        <position position="1"/>
    </location>
</feature>
<evidence type="ECO:0000313" key="3">
    <source>
        <dbReference type="Proteomes" id="UP001596328"/>
    </source>
</evidence>
<protein>
    <submittedName>
        <fullName evidence="2">Succinylglutamate desuccinylase/aspartoacylase family protein</fullName>
    </submittedName>
</protein>
<evidence type="ECO:0000313" key="2">
    <source>
        <dbReference type="EMBL" id="MFC6726202.1"/>
    </source>
</evidence>
<proteinExistence type="predicted"/>
<accession>A0ABD5S598</accession>
<organism evidence="2 3">
    <name type="scientific">Halobium palmae</name>
    <dbReference type="NCBI Taxonomy" id="1776492"/>
    <lineage>
        <taxon>Archaea</taxon>
        <taxon>Methanobacteriati</taxon>
        <taxon>Methanobacteriota</taxon>
        <taxon>Stenosarchaea group</taxon>
        <taxon>Halobacteria</taxon>
        <taxon>Halobacteriales</taxon>
        <taxon>Haloferacaceae</taxon>
        <taxon>Halobium</taxon>
    </lineage>
</organism>
<reference evidence="2 3" key="1">
    <citation type="journal article" date="2019" name="Int. J. Syst. Evol. Microbiol.">
        <title>The Global Catalogue of Microorganisms (GCM) 10K type strain sequencing project: providing services to taxonomists for standard genome sequencing and annotation.</title>
        <authorList>
            <consortium name="The Broad Institute Genomics Platform"/>
            <consortium name="The Broad Institute Genome Sequencing Center for Infectious Disease"/>
            <person name="Wu L."/>
            <person name="Ma J."/>
        </authorList>
    </citation>
    <scope>NUCLEOTIDE SEQUENCE [LARGE SCALE GENOMIC DNA]</scope>
    <source>
        <strain evidence="2 3">NBRC 111368</strain>
    </source>
</reference>